<reference evidence="1 2" key="1">
    <citation type="submission" date="2020-12" db="EMBL/GenBank/DDBJ databases">
        <title>FDA dAtabase for Regulatory Grade micrObial Sequences (FDA-ARGOS): Supporting development and validation of Infectious Disease Dx tests.</title>
        <authorList>
            <person name="Kerrigan L."/>
            <person name="Long C."/>
            <person name="Tallon L."/>
            <person name="Sadzewicz L."/>
            <person name="Zhao X."/>
            <person name="Boylan J."/>
            <person name="Ott S."/>
            <person name="Bowen H."/>
            <person name="Vavikolanu K."/>
            <person name="Mehta A."/>
            <person name="Aluvathingal J."/>
            <person name="Nadendla S."/>
            <person name="Yan Y."/>
            <person name="Sichtig H."/>
        </authorList>
    </citation>
    <scope>NUCLEOTIDE SEQUENCE [LARGE SCALE GENOMIC DNA]</scope>
    <source>
        <strain evidence="1 2">FDAARGOS_1026</strain>
    </source>
</reference>
<dbReference type="RefSeq" id="WP_003164223.1">
    <property type="nucleotide sequence ID" value="NZ_BJNC01000010.1"/>
</dbReference>
<keyword evidence="2" id="KW-1185">Reference proteome</keyword>
<proteinExistence type="predicted"/>
<gene>
    <name evidence="1" type="ORF">I6H83_17360</name>
</gene>
<evidence type="ECO:0000313" key="2">
    <source>
        <dbReference type="Proteomes" id="UP000596117"/>
    </source>
</evidence>
<dbReference type="EMBL" id="CP066026">
    <property type="protein sequence ID" value="QQB88856.1"/>
    <property type="molecule type" value="Genomic_DNA"/>
</dbReference>
<dbReference type="GeneID" id="56578955"/>
<dbReference type="Proteomes" id="UP000596117">
    <property type="component" value="Chromosome"/>
</dbReference>
<organism evidence="1 2">
    <name type="scientific">Brevundimonas diminuta</name>
    <name type="common">Pseudomonas diminuta</name>
    <dbReference type="NCBI Taxonomy" id="293"/>
    <lineage>
        <taxon>Bacteria</taxon>
        <taxon>Pseudomonadati</taxon>
        <taxon>Pseudomonadota</taxon>
        <taxon>Alphaproteobacteria</taxon>
        <taxon>Caulobacterales</taxon>
        <taxon>Caulobacteraceae</taxon>
        <taxon>Brevundimonas</taxon>
    </lineage>
</organism>
<sequence length="46" mass="4620">MKFAISPRAIAPLTIAGLALATAVLIAVVPGQAQAAEALQAAHRLL</sequence>
<accession>A0A7T4KVW2</accession>
<name>A0A7T4KVW2_BREDI</name>
<protein>
    <submittedName>
        <fullName evidence="1">Uncharacterized protein</fullName>
    </submittedName>
</protein>
<evidence type="ECO:0000313" key="1">
    <source>
        <dbReference type="EMBL" id="QQB88856.1"/>
    </source>
</evidence>